<organism evidence="1 2">
    <name type="scientific">Paenibacillus harenae</name>
    <dbReference type="NCBI Taxonomy" id="306543"/>
    <lineage>
        <taxon>Bacteria</taxon>
        <taxon>Bacillati</taxon>
        <taxon>Bacillota</taxon>
        <taxon>Bacilli</taxon>
        <taxon>Bacillales</taxon>
        <taxon>Paenibacillaceae</taxon>
        <taxon>Paenibacillus</taxon>
    </lineage>
</organism>
<gene>
    <name evidence="1" type="ORF">J2T15_003730</name>
</gene>
<name>A0ABT9U3Q5_PAEHA</name>
<evidence type="ECO:0000313" key="1">
    <source>
        <dbReference type="EMBL" id="MDQ0114275.1"/>
    </source>
</evidence>
<keyword evidence="2" id="KW-1185">Reference proteome</keyword>
<reference evidence="1 2" key="1">
    <citation type="submission" date="2023-07" db="EMBL/GenBank/DDBJ databases">
        <title>Sorghum-associated microbial communities from plants grown in Nebraska, USA.</title>
        <authorList>
            <person name="Schachtman D."/>
        </authorList>
    </citation>
    <scope>NUCLEOTIDE SEQUENCE [LARGE SCALE GENOMIC DNA]</scope>
    <source>
        <strain evidence="1 2">CC482</strain>
    </source>
</reference>
<proteinExistence type="predicted"/>
<accession>A0ABT9U3Q5</accession>
<evidence type="ECO:0000313" key="2">
    <source>
        <dbReference type="Proteomes" id="UP001229346"/>
    </source>
</evidence>
<dbReference type="EMBL" id="JAUSSU010000007">
    <property type="protein sequence ID" value="MDQ0114275.1"/>
    <property type="molecule type" value="Genomic_DNA"/>
</dbReference>
<sequence>MQQLLYDLKQKLRLKLSLKQLIGYNLVHMGKQKLM</sequence>
<protein>
    <submittedName>
        <fullName evidence="1">Uncharacterized protein</fullName>
    </submittedName>
</protein>
<dbReference type="Proteomes" id="UP001229346">
    <property type="component" value="Unassembled WGS sequence"/>
</dbReference>
<comment type="caution">
    <text evidence="1">The sequence shown here is derived from an EMBL/GenBank/DDBJ whole genome shotgun (WGS) entry which is preliminary data.</text>
</comment>